<dbReference type="InterPro" id="IPR000008">
    <property type="entry name" value="C2_dom"/>
</dbReference>
<dbReference type="Proteomes" id="UP000009022">
    <property type="component" value="Unassembled WGS sequence"/>
</dbReference>
<feature type="region of interest" description="Disordered" evidence="1">
    <location>
        <begin position="437"/>
        <end position="463"/>
    </location>
</feature>
<dbReference type="PROSITE" id="PS50004">
    <property type="entry name" value="C2"/>
    <property type="match status" value="1"/>
</dbReference>
<protein>
    <recommendedName>
        <fullName evidence="2">C2 domain-containing protein</fullName>
    </recommendedName>
</protein>
<feature type="compositionally biased region" description="Basic and acidic residues" evidence="1">
    <location>
        <begin position="388"/>
        <end position="407"/>
    </location>
</feature>
<proteinExistence type="predicted"/>
<feature type="compositionally biased region" description="Polar residues" evidence="1">
    <location>
        <begin position="441"/>
        <end position="451"/>
    </location>
</feature>
<dbReference type="SMART" id="SM00239">
    <property type="entry name" value="C2"/>
    <property type="match status" value="1"/>
</dbReference>
<evidence type="ECO:0000313" key="3">
    <source>
        <dbReference type="EMBL" id="EDV21214.1"/>
    </source>
</evidence>
<dbReference type="AlphaFoldDB" id="B3S7K7"/>
<evidence type="ECO:0000313" key="4">
    <source>
        <dbReference type="Proteomes" id="UP000009022"/>
    </source>
</evidence>
<dbReference type="CDD" id="cd00030">
    <property type="entry name" value="C2"/>
    <property type="match status" value="1"/>
</dbReference>
<dbReference type="InterPro" id="IPR035892">
    <property type="entry name" value="C2_domain_sf"/>
</dbReference>
<dbReference type="Gene3D" id="2.60.40.150">
    <property type="entry name" value="C2 domain"/>
    <property type="match status" value="1"/>
</dbReference>
<feature type="domain" description="C2" evidence="2">
    <location>
        <begin position="178"/>
        <end position="302"/>
    </location>
</feature>
<evidence type="ECO:0000256" key="1">
    <source>
        <dbReference type="SAM" id="MobiDB-lite"/>
    </source>
</evidence>
<dbReference type="InParanoid" id="B3S7K7"/>
<dbReference type="Pfam" id="PF00168">
    <property type="entry name" value="C2"/>
    <property type="match status" value="1"/>
</dbReference>
<gene>
    <name evidence="3" type="ORF">TRIADDRAFT_60201</name>
</gene>
<sequence length="543" mass="59984">MAITLVYDDNIYVKLTKYCLDGRNKSYLSTSHQCGIRSSDIELKIDRLHQNTLPPTIESIKSISGARDAMELAIQIKTDELGFIINVSSKDYDNVLYNVLVKAITTKAILQLIVIDGCLNVRMVMADEFEAKIEVRAKDLPEDTISEHLLDSIRCAVKDVVLNAVPTVILKNPLVTSPPINSQFKFDQLKSRRESLRTVPVDGRIIITVISACGLIAKHNHGHSCPYCVIKMDSTVYRTKIVRLTADPVFNEHFVFETNSKSGDITFDMYSSDTLAKDTFLGRTSVSLLAIQASEGQMHAKLPLSGLKPNDNITGYLNVEYSFKPVVAANGSAIPTNKLEIPPRSRRNSQSEVSICSSYGGIQFDITDTSTKTLAKSEIDNVSVKSQADTDKNSVDDQEKDKDRHNVDYSQGIGFTIPKDRSTGNFLKRAFSTRKKKVRDSTVNSNSNMLSKPNEVVVPDMGRPMSHTSLDKLNKGSIASSANSHDQVSVLSNTSSINKAMSKLSYSPNGYSSLVMETTENDRPRSSCNIDILGLKFGSLCWI</sequence>
<keyword evidence="4" id="KW-1185">Reference proteome</keyword>
<dbReference type="HOGENOM" id="CLU_501890_0_0_1"/>
<accession>B3S7K7</accession>
<dbReference type="RefSeq" id="XP_002116181.1">
    <property type="nucleotide sequence ID" value="XM_002116145.1"/>
</dbReference>
<evidence type="ECO:0000259" key="2">
    <source>
        <dbReference type="PROSITE" id="PS50004"/>
    </source>
</evidence>
<name>B3S7K7_TRIAD</name>
<dbReference type="STRING" id="10228.B3S7K7"/>
<dbReference type="SUPFAM" id="SSF49562">
    <property type="entry name" value="C2 domain (Calcium/lipid-binding domain, CaLB)"/>
    <property type="match status" value="1"/>
</dbReference>
<dbReference type="PANTHER" id="PTHR21119:SF5">
    <property type="entry name" value="C2 DOMAIN-CONTAINING PROTEIN"/>
    <property type="match status" value="1"/>
</dbReference>
<organism evidence="3 4">
    <name type="scientific">Trichoplax adhaerens</name>
    <name type="common">Trichoplax reptans</name>
    <dbReference type="NCBI Taxonomy" id="10228"/>
    <lineage>
        <taxon>Eukaryota</taxon>
        <taxon>Metazoa</taxon>
        <taxon>Placozoa</taxon>
        <taxon>Uniplacotomia</taxon>
        <taxon>Trichoplacea</taxon>
        <taxon>Trichoplacidae</taxon>
        <taxon>Trichoplax</taxon>
    </lineage>
</organism>
<dbReference type="OrthoDB" id="9976063at2759"/>
<dbReference type="GeneID" id="6757394"/>
<feature type="region of interest" description="Disordered" evidence="1">
    <location>
        <begin position="382"/>
        <end position="414"/>
    </location>
</feature>
<dbReference type="KEGG" id="tad:TRIADDRAFT_60201"/>
<dbReference type="EMBL" id="DS985254">
    <property type="protein sequence ID" value="EDV21214.1"/>
    <property type="molecule type" value="Genomic_DNA"/>
</dbReference>
<reference evidence="3 4" key="1">
    <citation type="journal article" date="2008" name="Nature">
        <title>The Trichoplax genome and the nature of placozoans.</title>
        <authorList>
            <person name="Srivastava M."/>
            <person name="Begovic E."/>
            <person name="Chapman J."/>
            <person name="Putnam N.H."/>
            <person name="Hellsten U."/>
            <person name="Kawashima T."/>
            <person name="Kuo A."/>
            <person name="Mitros T."/>
            <person name="Salamov A."/>
            <person name="Carpenter M.L."/>
            <person name="Signorovitch A.Y."/>
            <person name="Moreno M.A."/>
            <person name="Kamm K."/>
            <person name="Grimwood J."/>
            <person name="Schmutz J."/>
            <person name="Shapiro H."/>
            <person name="Grigoriev I.V."/>
            <person name="Buss L.W."/>
            <person name="Schierwater B."/>
            <person name="Dellaporta S.L."/>
            <person name="Rokhsar D.S."/>
        </authorList>
    </citation>
    <scope>NUCLEOTIDE SEQUENCE [LARGE SCALE GENOMIC DNA]</scope>
    <source>
        <strain evidence="3 4">Grell-BS-1999</strain>
    </source>
</reference>
<dbReference type="PhylomeDB" id="B3S7K7"/>
<dbReference type="CTD" id="6757394"/>
<dbReference type="InterPro" id="IPR039934">
    <property type="entry name" value="C2CD2/C2CD2L"/>
</dbReference>
<dbReference type="PANTHER" id="PTHR21119">
    <property type="entry name" value="C2 DOMAIN-CONTAINING PROTEIN"/>
    <property type="match status" value="1"/>
</dbReference>